<organism evidence="1 2">
    <name type="scientific">Helcococcus kunzii ATCC 51366</name>
    <dbReference type="NCBI Taxonomy" id="883114"/>
    <lineage>
        <taxon>Bacteria</taxon>
        <taxon>Bacillati</taxon>
        <taxon>Bacillota</taxon>
        <taxon>Tissierellia</taxon>
        <taxon>Tissierellales</taxon>
        <taxon>Peptoniphilaceae</taxon>
        <taxon>Helcococcus</taxon>
    </lineage>
</organism>
<dbReference type="Proteomes" id="UP000004191">
    <property type="component" value="Unassembled WGS sequence"/>
</dbReference>
<dbReference type="RefSeq" id="WP_005398739.1">
    <property type="nucleotide sequence ID" value="NZ_JH601088.1"/>
</dbReference>
<protein>
    <submittedName>
        <fullName evidence="1">Uncharacterized protein</fullName>
    </submittedName>
</protein>
<evidence type="ECO:0000313" key="2">
    <source>
        <dbReference type="Proteomes" id="UP000004191"/>
    </source>
</evidence>
<dbReference type="EMBL" id="AGEI01000023">
    <property type="protein sequence ID" value="EHR33476.1"/>
    <property type="molecule type" value="Genomic_DNA"/>
</dbReference>
<dbReference type="AlphaFoldDB" id="H3NPG3"/>
<reference evidence="1 2" key="1">
    <citation type="submission" date="2012-01" db="EMBL/GenBank/DDBJ databases">
        <title>The Genome Sequence of Helcococcus kunzii ATCC 51366.</title>
        <authorList>
            <consortium name="The Broad Institute Genome Sequencing Platform"/>
            <person name="Earl A."/>
            <person name="Ward D."/>
            <person name="Feldgarden M."/>
            <person name="Gevers D."/>
            <person name="Huys G."/>
            <person name="Young S.K."/>
            <person name="Zeng Q."/>
            <person name="Gargeya S."/>
            <person name="Fitzgerald M."/>
            <person name="Haas B."/>
            <person name="Abouelleil A."/>
            <person name="Alvarado L."/>
            <person name="Arachchi H.M."/>
            <person name="Berlin A."/>
            <person name="Chapman S.B."/>
            <person name="Gearin G."/>
            <person name="Goldberg J."/>
            <person name="Griggs A."/>
            <person name="Gujja S."/>
            <person name="Hansen M."/>
            <person name="Heiman D."/>
            <person name="Howarth C."/>
            <person name="Larimer J."/>
            <person name="Lui A."/>
            <person name="MacDonald P.J.P."/>
            <person name="McCowen C."/>
            <person name="Montmayeur A."/>
            <person name="Murphy C."/>
            <person name="Neiman D."/>
            <person name="Pearson M."/>
            <person name="Priest M."/>
            <person name="Roberts A."/>
            <person name="Saif S."/>
            <person name="Shea T."/>
            <person name="Sisk P."/>
            <person name="Stolte C."/>
            <person name="Sykes S."/>
            <person name="Wortman J."/>
            <person name="Nusbaum C."/>
            <person name="Birren B."/>
        </authorList>
    </citation>
    <scope>NUCLEOTIDE SEQUENCE [LARGE SCALE GENOMIC DNA]</scope>
    <source>
        <strain evidence="1 2">ATCC 51366</strain>
    </source>
</reference>
<proteinExistence type="predicted"/>
<dbReference type="GeneID" id="96999201"/>
<dbReference type="HOGENOM" id="CLU_2861588_0_0_9"/>
<gene>
    <name evidence="1" type="ORF">HMPREF9709_01224</name>
</gene>
<evidence type="ECO:0000313" key="1">
    <source>
        <dbReference type="EMBL" id="EHR33476.1"/>
    </source>
</evidence>
<accession>H3NPG3</accession>
<comment type="caution">
    <text evidence="1">The sequence shown here is derived from an EMBL/GenBank/DDBJ whole genome shotgun (WGS) entry which is preliminary data.</text>
</comment>
<keyword evidence="2" id="KW-1185">Reference proteome</keyword>
<sequence>MENIEIFINNDEFQVKVDGKKLNNLRMCNIENQESITSVQMEFQFYHNGLINYSAPAGAGADNN</sequence>
<name>H3NPG3_9FIRM</name>